<evidence type="ECO:0000313" key="2">
    <source>
        <dbReference type="Proteomes" id="UP001157502"/>
    </source>
</evidence>
<dbReference type="Proteomes" id="UP001157502">
    <property type="component" value="Chromosome 4"/>
</dbReference>
<keyword evidence="2" id="KW-1185">Reference proteome</keyword>
<organism evidence="1 2">
    <name type="scientific">Dallia pectoralis</name>
    <name type="common">Alaska blackfish</name>
    <dbReference type="NCBI Taxonomy" id="75939"/>
    <lineage>
        <taxon>Eukaryota</taxon>
        <taxon>Metazoa</taxon>
        <taxon>Chordata</taxon>
        <taxon>Craniata</taxon>
        <taxon>Vertebrata</taxon>
        <taxon>Euteleostomi</taxon>
        <taxon>Actinopterygii</taxon>
        <taxon>Neopterygii</taxon>
        <taxon>Teleostei</taxon>
        <taxon>Protacanthopterygii</taxon>
        <taxon>Esociformes</taxon>
        <taxon>Umbridae</taxon>
        <taxon>Dallia</taxon>
    </lineage>
</organism>
<name>A0ACC2HAA2_DALPE</name>
<protein>
    <submittedName>
        <fullName evidence="1">Uncharacterized protein</fullName>
    </submittedName>
</protein>
<reference evidence="1" key="1">
    <citation type="submission" date="2021-05" db="EMBL/GenBank/DDBJ databases">
        <authorList>
            <person name="Pan Q."/>
            <person name="Jouanno E."/>
            <person name="Zahm M."/>
            <person name="Klopp C."/>
            <person name="Cabau C."/>
            <person name="Louis A."/>
            <person name="Berthelot C."/>
            <person name="Parey E."/>
            <person name="Roest Crollius H."/>
            <person name="Montfort J."/>
            <person name="Robinson-Rechavi M."/>
            <person name="Bouchez O."/>
            <person name="Lampietro C."/>
            <person name="Lopez Roques C."/>
            <person name="Donnadieu C."/>
            <person name="Postlethwait J."/>
            <person name="Bobe J."/>
            <person name="Dillon D."/>
            <person name="Chandos A."/>
            <person name="von Hippel F."/>
            <person name="Guiguen Y."/>
        </authorList>
    </citation>
    <scope>NUCLEOTIDE SEQUENCE</scope>
    <source>
        <strain evidence="1">YG-Jan2019</strain>
    </source>
</reference>
<sequence>MWGQNQGNFYPGYNGNPYGQQPGAYPVPGGYPGQQPMPGGYPGPGGYPPCCLYSRVRAIQLRKLFVHHTPWSCNLVFK</sequence>
<accession>A0ACC2HAA2</accession>
<gene>
    <name evidence="1" type="ORF">DPEC_G00047570</name>
</gene>
<evidence type="ECO:0000313" key="1">
    <source>
        <dbReference type="EMBL" id="KAJ8012889.1"/>
    </source>
</evidence>
<dbReference type="EMBL" id="CM055731">
    <property type="protein sequence ID" value="KAJ8012889.1"/>
    <property type="molecule type" value="Genomic_DNA"/>
</dbReference>
<proteinExistence type="predicted"/>
<comment type="caution">
    <text evidence="1">The sequence shown here is derived from an EMBL/GenBank/DDBJ whole genome shotgun (WGS) entry which is preliminary data.</text>
</comment>